<protein>
    <submittedName>
        <fullName evidence="3">Alpha/beta-hydrolase</fullName>
    </submittedName>
</protein>
<accession>A0A316W5X8</accession>
<evidence type="ECO:0000259" key="2">
    <source>
        <dbReference type="Pfam" id="PF20434"/>
    </source>
</evidence>
<organism evidence="3 4">
    <name type="scientific">Ceraceosorus guamensis</name>
    <dbReference type="NCBI Taxonomy" id="1522189"/>
    <lineage>
        <taxon>Eukaryota</taxon>
        <taxon>Fungi</taxon>
        <taxon>Dikarya</taxon>
        <taxon>Basidiomycota</taxon>
        <taxon>Ustilaginomycotina</taxon>
        <taxon>Exobasidiomycetes</taxon>
        <taxon>Ceraceosorales</taxon>
        <taxon>Ceraceosoraceae</taxon>
        <taxon>Ceraceosorus</taxon>
    </lineage>
</organism>
<dbReference type="InterPro" id="IPR049492">
    <property type="entry name" value="BD-FAE-like_dom"/>
</dbReference>
<dbReference type="SUPFAM" id="SSF53474">
    <property type="entry name" value="alpha/beta-Hydrolases"/>
    <property type="match status" value="1"/>
</dbReference>
<sequence>MSVQTIAFKQAFGSDISLDYYPPPPGAALPAPVLFSVHGGGGSGGDRKDVRLWSFALARARGYAIVSPDYRLIPECDAPAIAEDVSDAWNFVTGGELNKKLGKEEVDVKRAVLLGISAGGWSSTLVAARAPVRPAAYINLYGTWSLLAGDWGKPAVKPMVLPGIDQATPFLLHIMSEAKAGRGKPNFGSYLNIFQMLQTPREQVEALVQANGISLEEFKAYGLDGVMTQEEIIRNLLCPYSVNTGVLEAICEGPDGSTPNWAGHPKDPTPLIDAKFPPTLTLHGTGDSLVPFHVSETFDSILKSHGVKSELVPYADQDHMFDLAWHPHLPDFAKITGFLDSVGA</sequence>
<dbReference type="GO" id="GO:0016787">
    <property type="term" value="F:hydrolase activity"/>
    <property type="evidence" value="ECO:0007669"/>
    <property type="project" value="UniProtKB-KW"/>
</dbReference>
<dbReference type="PANTHER" id="PTHR48081:SF3">
    <property type="entry name" value="ALPHA_BETA HYDROLASE FOLD-3 DOMAIN-CONTAINING PROTEIN"/>
    <property type="match status" value="1"/>
</dbReference>
<dbReference type="InterPro" id="IPR029058">
    <property type="entry name" value="AB_hydrolase_fold"/>
</dbReference>
<evidence type="ECO:0000256" key="1">
    <source>
        <dbReference type="ARBA" id="ARBA00022801"/>
    </source>
</evidence>
<dbReference type="Gene3D" id="3.40.50.1820">
    <property type="entry name" value="alpha/beta hydrolase"/>
    <property type="match status" value="1"/>
</dbReference>
<dbReference type="STRING" id="1522189.A0A316W5X8"/>
<dbReference type="AlphaFoldDB" id="A0A316W5X8"/>
<dbReference type="Proteomes" id="UP000245783">
    <property type="component" value="Unassembled WGS sequence"/>
</dbReference>
<dbReference type="EMBL" id="KZ819356">
    <property type="protein sequence ID" value="PWN45287.1"/>
    <property type="molecule type" value="Genomic_DNA"/>
</dbReference>
<evidence type="ECO:0000313" key="3">
    <source>
        <dbReference type="EMBL" id="PWN45287.1"/>
    </source>
</evidence>
<reference evidence="3 4" key="1">
    <citation type="journal article" date="2018" name="Mol. Biol. Evol.">
        <title>Broad Genomic Sampling Reveals a Smut Pathogenic Ancestry of the Fungal Clade Ustilaginomycotina.</title>
        <authorList>
            <person name="Kijpornyongpan T."/>
            <person name="Mondo S.J."/>
            <person name="Barry K."/>
            <person name="Sandor L."/>
            <person name="Lee J."/>
            <person name="Lipzen A."/>
            <person name="Pangilinan J."/>
            <person name="LaButti K."/>
            <person name="Hainaut M."/>
            <person name="Henrissat B."/>
            <person name="Grigoriev I.V."/>
            <person name="Spatafora J.W."/>
            <person name="Aime M.C."/>
        </authorList>
    </citation>
    <scope>NUCLEOTIDE SEQUENCE [LARGE SCALE GENOMIC DNA]</scope>
    <source>
        <strain evidence="3 4">MCA 4658</strain>
    </source>
</reference>
<keyword evidence="1 3" id="KW-0378">Hydrolase</keyword>
<name>A0A316W5X8_9BASI</name>
<dbReference type="GeneID" id="37032841"/>
<proteinExistence type="predicted"/>
<dbReference type="InParanoid" id="A0A316W5X8"/>
<feature type="domain" description="BD-FAE-like" evidence="2">
    <location>
        <begin position="18"/>
        <end position="128"/>
    </location>
</feature>
<dbReference type="OrthoDB" id="408631at2759"/>
<dbReference type="RefSeq" id="XP_025372447.1">
    <property type="nucleotide sequence ID" value="XM_025510971.1"/>
</dbReference>
<evidence type="ECO:0000313" key="4">
    <source>
        <dbReference type="Proteomes" id="UP000245783"/>
    </source>
</evidence>
<gene>
    <name evidence="3" type="ORF">IE81DRAFT_211101</name>
</gene>
<keyword evidence="4" id="KW-1185">Reference proteome</keyword>
<dbReference type="InterPro" id="IPR050300">
    <property type="entry name" value="GDXG_lipolytic_enzyme"/>
</dbReference>
<dbReference type="PANTHER" id="PTHR48081">
    <property type="entry name" value="AB HYDROLASE SUPERFAMILY PROTEIN C4A8.06C"/>
    <property type="match status" value="1"/>
</dbReference>
<dbReference type="Pfam" id="PF20434">
    <property type="entry name" value="BD-FAE"/>
    <property type="match status" value="1"/>
</dbReference>